<dbReference type="PANTHER" id="PTHR12993:SF11">
    <property type="entry name" value="N-ACETYLGLUCOSAMINYL-PHOSPHATIDYLINOSITOL DE-N-ACETYLASE"/>
    <property type="match status" value="1"/>
</dbReference>
<dbReference type="SUPFAM" id="SSF102588">
    <property type="entry name" value="LmbE-like"/>
    <property type="match status" value="1"/>
</dbReference>
<dbReference type="InterPro" id="IPR003737">
    <property type="entry name" value="GlcNAc_PI_deacetylase-related"/>
</dbReference>
<protein>
    <submittedName>
        <fullName evidence="2">PIG-L family deacetylase</fullName>
        <ecNumber evidence="2">3.5.1.-</ecNumber>
    </submittedName>
</protein>
<keyword evidence="3" id="KW-1185">Reference proteome</keyword>
<dbReference type="GO" id="GO:0016787">
    <property type="term" value="F:hydrolase activity"/>
    <property type="evidence" value="ECO:0007669"/>
    <property type="project" value="UniProtKB-KW"/>
</dbReference>
<evidence type="ECO:0000313" key="3">
    <source>
        <dbReference type="Proteomes" id="UP001250656"/>
    </source>
</evidence>
<dbReference type="EMBL" id="JAVTTP010000001">
    <property type="protein sequence ID" value="MDT7830103.1"/>
    <property type="molecule type" value="Genomic_DNA"/>
</dbReference>
<reference evidence="2 3" key="1">
    <citation type="submission" date="2023-09" db="EMBL/GenBank/DDBJ databases">
        <title>Novel taxa isolated from Blanes Bay.</title>
        <authorList>
            <person name="Rey-Velasco X."/>
            <person name="Lucena T."/>
        </authorList>
    </citation>
    <scope>NUCLEOTIDE SEQUENCE [LARGE SCALE GENOMIC DNA]</scope>
    <source>
        <strain evidence="2 3">S334</strain>
    </source>
</reference>
<dbReference type="EC" id="3.5.1.-" evidence="2"/>
<dbReference type="PANTHER" id="PTHR12993">
    <property type="entry name" value="N-ACETYLGLUCOSAMINYL-PHOSPHATIDYLINOSITOL DE-N-ACETYLASE-RELATED"/>
    <property type="match status" value="1"/>
</dbReference>
<evidence type="ECO:0000313" key="2">
    <source>
        <dbReference type="EMBL" id="MDT7830103.1"/>
    </source>
</evidence>
<organism evidence="2 3">
    <name type="scientific">Pricia mediterranea</name>
    <dbReference type="NCBI Taxonomy" id="3076079"/>
    <lineage>
        <taxon>Bacteria</taxon>
        <taxon>Pseudomonadati</taxon>
        <taxon>Bacteroidota</taxon>
        <taxon>Flavobacteriia</taxon>
        <taxon>Flavobacteriales</taxon>
        <taxon>Flavobacteriaceae</taxon>
        <taxon>Pricia</taxon>
    </lineage>
</organism>
<name>A0ABU3L967_9FLAO</name>
<evidence type="ECO:0000256" key="1">
    <source>
        <dbReference type="SAM" id="SignalP"/>
    </source>
</evidence>
<dbReference type="InterPro" id="IPR024078">
    <property type="entry name" value="LmbE-like_dom_sf"/>
</dbReference>
<accession>A0ABU3L967</accession>
<feature type="chain" id="PRO_5045489529" evidence="1">
    <location>
        <begin position="21"/>
        <end position="836"/>
    </location>
</feature>
<dbReference type="InterPro" id="IPR029062">
    <property type="entry name" value="Class_I_gatase-like"/>
</dbReference>
<proteinExistence type="predicted"/>
<keyword evidence="1" id="KW-0732">Signal</keyword>
<comment type="caution">
    <text evidence="2">The sequence shown here is derived from an EMBL/GenBank/DDBJ whole genome shotgun (WGS) entry which is preliminary data.</text>
</comment>
<dbReference type="Proteomes" id="UP001250656">
    <property type="component" value="Unassembled WGS sequence"/>
</dbReference>
<sequence length="836" mass="92991">MRHFLMCSLGILFLFSTAVAQKPDQLSSSEIYHSLQKLNFLGSALFVAAHPDDENTRLISYLSNAVHARTGYLSLTRGDGGQNLIGPELRELLGVLRTEELLAARRVDGGNQFFTRANDFGYSKNPDETLEIWNKEAVLGDVVWAIRQFRPDVIINRFDHRSPGTTHGHHTASAMLSVEAFDLADDRSAYPDQLSLTETWQPKRLFFNTSWWFYGSEEKFQNADKSKMVDLDVGGYYPILGTSNNEIAALASSQHLSQGFGRLSERGRQDEYLELLKGNLPSDIPNIFDGIDTSWARLEGGAAIGEILHAVEENFDFENPSRHLPELLKAYTILQNLPDDHWKKVKSKELKNLIAEVTGLYLEASSASATTNPGGQVQLNIEAINRSGADMVLKSVRISSADAAIDPDIPLKDNQKRNFELTLNVPPNTEYTSPYWLKEKGSLGMYKVPQQELIGKPETPRAFKAAFEIELNGTPIAFEKPIVYRYAKPEKGELYQPFEVLPEATAGFSDKVLIFADGNSKQIPVTVVAHADGIKGQVQLQHGDGWSVDTGSKSFEIAKKGDKKTVFFTLTPPEQENESYISPIVKINGKEFTKELVEIVYDHIPNQSVLLPSEAKTVRLNIKKAGEQIGYIPGAGDEVPESLRQIGYNVRTIAPGSIGTGSLAPYDAVVVGIRAYNVVDELKFKQRYLLDYVKSGGTLIVQYNTAGRWDEQFKNIAPYPLTLSRDRVTDENSPVEILAKDHHLINFPNTITPSDFEGWVQERGLYFPNEWAKEFTPILSMHDSGENPKKGSLLIAGYGKGYYIYTGLSFFRELPAGVPGAYKLFANMLSIGEAGD</sequence>
<keyword evidence="2" id="KW-0378">Hydrolase</keyword>
<feature type="signal peptide" evidence="1">
    <location>
        <begin position="1"/>
        <end position="20"/>
    </location>
</feature>
<gene>
    <name evidence="2" type="ORF">RQM65_15655</name>
</gene>
<dbReference type="SUPFAM" id="SSF52317">
    <property type="entry name" value="Class I glutamine amidotransferase-like"/>
    <property type="match status" value="1"/>
</dbReference>
<dbReference type="Gene3D" id="3.40.50.10320">
    <property type="entry name" value="LmbE-like"/>
    <property type="match status" value="1"/>
</dbReference>
<dbReference type="Pfam" id="PF02585">
    <property type="entry name" value="PIG-L"/>
    <property type="match status" value="1"/>
</dbReference>
<dbReference type="RefSeq" id="WP_314016358.1">
    <property type="nucleotide sequence ID" value="NZ_JAVTTP010000001.1"/>
</dbReference>